<evidence type="ECO:0000256" key="2">
    <source>
        <dbReference type="ARBA" id="ARBA00022574"/>
    </source>
</evidence>
<dbReference type="InterPro" id="IPR036322">
    <property type="entry name" value="WD40_repeat_dom_sf"/>
</dbReference>
<evidence type="ECO:0000313" key="7">
    <source>
        <dbReference type="EMBL" id="SAM71785.1"/>
    </source>
</evidence>
<feature type="compositionally biased region" description="Basic and acidic residues" evidence="6">
    <location>
        <begin position="116"/>
        <end position="133"/>
    </location>
</feature>
<evidence type="ECO:0000256" key="6">
    <source>
        <dbReference type="SAM" id="MobiDB-lite"/>
    </source>
</evidence>
<comment type="subcellular location">
    <subcellularLocation>
        <location evidence="1">Nucleus</location>
    </subcellularLocation>
</comment>
<keyword evidence="4" id="KW-0539">Nucleus</keyword>
<gene>
    <name evidence="8" type="ORF">UBRO2_01506</name>
    <name evidence="7" type="ORF">UBRO_00294</name>
</gene>
<feature type="compositionally biased region" description="Low complexity" evidence="6">
    <location>
        <begin position="207"/>
        <end position="226"/>
    </location>
</feature>
<feature type="region of interest" description="Disordered" evidence="6">
    <location>
        <begin position="444"/>
        <end position="469"/>
    </location>
</feature>
<accession>A0A1K0H1G1</accession>
<dbReference type="InterPro" id="IPR001680">
    <property type="entry name" value="WD40_rpt"/>
</dbReference>
<reference evidence="9" key="2">
    <citation type="submission" date="2016-04" db="EMBL/GenBank/DDBJ databases">
        <authorList>
            <person name="Guldener U."/>
            <person name="Guldener U."/>
        </authorList>
    </citation>
    <scope>NUCLEOTIDE SEQUENCE [LARGE SCALE GENOMIC DNA]</scope>
    <source>
        <strain evidence="9">UB2112</strain>
    </source>
</reference>
<dbReference type="PANTHER" id="PTHR44040:SF1">
    <property type="entry name" value="RETINOBLASTOMA-BINDING PROTEIN 5"/>
    <property type="match status" value="1"/>
</dbReference>
<organism evidence="7 9">
    <name type="scientific">Ustilago bromivora</name>
    <dbReference type="NCBI Taxonomy" id="307758"/>
    <lineage>
        <taxon>Eukaryota</taxon>
        <taxon>Fungi</taxon>
        <taxon>Dikarya</taxon>
        <taxon>Basidiomycota</taxon>
        <taxon>Ustilaginomycotina</taxon>
        <taxon>Ustilaginomycetes</taxon>
        <taxon>Ustilaginales</taxon>
        <taxon>Ustilaginaceae</taxon>
        <taxon>Ustilago</taxon>
    </lineage>
</organism>
<dbReference type="EMBL" id="ULHB01000020">
    <property type="protein sequence ID" value="SYW76669.1"/>
    <property type="molecule type" value="Genomic_DNA"/>
</dbReference>
<reference evidence="8" key="3">
    <citation type="submission" date="2018-08" db="EMBL/GenBank/DDBJ databases">
        <authorList>
            <person name="Guldener U."/>
        </authorList>
    </citation>
    <scope>NUCLEOTIDE SEQUENCE</scope>
    <source>
        <strain evidence="8">UB2</strain>
    </source>
</reference>
<name>A0A1K0H1G1_9BASI</name>
<evidence type="ECO:0000313" key="8">
    <source>
        <dbReference type="EMBL" id="SYW76669.1"/>
    </source>
</evidence>
<feature type="repeat" description="WD" evidence="5">
    <location>
        <begin position="39"/>
        <end position="65"/>
    </location>
</feature>
<evidence type="ECO:0000256" key="3">
    <source>
        <dbReference type="ARBA" id="ARBA00022737"/>
    </source>
</evidence>
<evidence type="ECO:0000313" key="10">
    <source>
        <dbReference type="Proteomes" id="UP000658997"/>
    </source>
</evidence>
<keyword evidence="3" id="KW-0677">Repeat</keyword>
<evidence type="ECO:0000256" key="5">
    <source>
        <dbReference type="PROSITE-ProRule" id="PRU00221"/>
    </source>
</evidence>
<dbReference type="SUPFAM" id="SSF50978">
    <property type="entry name" value="WD40 repeat-like"/>
    <property type="match status" value="1"/>
</dbReference>
<dbReference type="GO" id="GO:0048188">
    <property type="term" value="C:Set1C/COMPASS complex"/>
    <property type="evidence" value="ECO:0007669"/>
    <property type="project" value="InterPro"/>
</dbReference>
<reference evidence="7" key="1">
    <citation type="submission" date="2016-04" db="EMBL/GenBank/DDBJ databases">
        <authorList>
            <person name="Evans L.H."/>
            <person name="Alamgir A."/>
            <person name="Owens N."/>
            <person name="Weber N.D."/>
            <person name="Virtaneva K."/>
            <person name="Barbian K."/>
            <person name="Babar A."/>
            <person name="Rosenke K."/>
        </authorList>
    </citation>
    <scope>NUCLEOTIDE SEQUENCE</scope>
    <source>
        <strain evidence="7">UB2112</strain>
    </source>
</reference>
<dbReference type="InterPro" id="IPR019775">
    <property type="entry name" value="WD40_repeat_CS"/>
</dbReference>
<feature type="repeat" description="WD" evidence="5">
    <location>
        <begin position="365"/>
        <end position="396"/>
    </location>
</feature>
<proteinExistence type="predicted"/>
<feature type="repeat" description="WD" evidence="5">
    <location>
        <begin position="66"/>
        <end position="107"/>
    </location>
</feature>
<keyword evidence="2 5" id="KW-0853">WD repeat</keyword>
<sequence>MNAQLLNPFTIDIPDSVSATLESAECTTLLFNHGSNTLSGQYLAVGRSDGYITIWDIETKSVLRLLTGHVRPVTGLAWSEGNRYLASGSADWSVIIWDLKAKSGIGSGSRAREKKRAGEGGEKAGLEGEDTRLPFGSERKKTLRFDCSVVSVQFAPGDSRRLVVVLASQQAFLVDIRDRVRIRKRRAESPIEVEEVVSSPTRTPLLSNSITTEESSEGEPSTTSSTAGITAARFTPDSRFIVAGTSKGSLLIFSSLTGALLSESKVLSTSSGVKELSFDAACRFLVVNCNDRSLRLLSLSLTPSDPTPTLTLTLQNKVQDMVQRTAWSTLGFSPSSDYIFAGAAHKASHNIYIWDRPSATLTKILEGPKDWLISVDWHPNRPMLASVGNTGAIYIWFTPTEEIWSAYAPGFEELEENRNYDYEEREDEFDVDEGEGVREMKRQEEVEAGEVRVGAGSGGRRGAVGIGAEGEGEKWDGEKVWGMLEFGEGEKGRYWDALEMVCNQVDGLVSDSGWVGGEEKEVGEVREMVFALADDDTEETFVIPPRLETDFSDFHDEHI</sequence>
<feature type="compositionally biased region" description="Gly residues" evidence="6">
    <location>
        <begin position="455"/>
        <end position="469"/>
    </location>
</feature>
<dbReference type="PANTHER" id="PTHR44040">
    <property type="entry name" value="RETINOBLASTOMA-BINDING PROTEIN 5"/>
    <property type="match status" value="1"/>
</dbReference>
<feature type="region of interest" description="Disordered" evidence="6">
    <location>
        <begin position="105"/>
        <end position="133"/>
    </location>
</feature>
<dbReference type="PROSITE" id="PS50294">
    <property type="entry name" value="WD_REPEATS_REGION"/>
    <property type="match status" value="1"/>
</dbReference>
<dbReference type="AlphaFoldDB" id="A0A1K0H1G1"/>
<protein>
    <submittedName>
        <fullName evidence="8">Related to SWD1 - subunit of the COMPASS complex</fullName>
    </submittedName>
    <submittedName>
        <fullName evidence="7">Related to SWD1-subunit of the COMPASS complex</fullName>
    </submittedName>
</protein>
<dbReference type="PROSITE" id="PS00678">
    <property type="entry name" value="WD_REPEATS_1"/>
    <property type="match status" value="1"/>
</dbReference>
<dbReference type="PROSITE" id="PS50082">
    <property type="entry name" value="WD_REPEATS_2"/>
    <property type="match status" value="3"/>
</dbReference>
<evidence type="ECO:0000256" key="4">
    <source>
        <dbReference type="ARBA" id="ARBA00023242"/>
    </source>
</evidence>
<keyword evidence="10" id="KW-1185">Reference proteome</keyword>
<evidence type="ECO:0000256" key="1">
    <source>
        <dbReference type="ARBA" id="ARBA00004123"/>
    </source>
</evidence>
<dbReference type="Proteomes" id="UP000658997">
    <property type="component" value="Unassembled WGS sequence"/>
</dbReference>
<dbReference type="Gene3D" id="2.130.10.10">
    <property type="entry name" value="YVTN repeat-like/Quinoprotein amine dehydrogenase"/>
    <property type="match status" value="2"/>
</dbReference>
<dbReference type="Proteomes" id="UP000179920">
    <property type="component" value="Chromosome II"/>
</dbReference>
<dbReference type="SMART" id="SM00320">
    <property type="entry name" value="WD40"/>
    <property type="match status" value="7"/>
</dbReference>
<feature type="region of interest" description="Disordered" evidence="6">
    <location>
        <begin position="194"/>
        <end position="229"/>
    </location>
</feature>
<dbReference type="EMBL" id="LT558118">
    <property type="protein sequence ID" value="SAM71785.1"/>
    <property type="molecule type" value="Genomic_DNA"/>
</dbReference>
<evidence type="ECO:0000313" key="9">
    <source>
        <dbReference type="Proteomes" id="UP000179920"/>
    </source>
</evidence>
<dbReference type="InterPro" id="IPR015943">
    <property type="entry name" value="WD40/YVTN_repeat-like_dom_sf"/>
</dbReference>
<dbReference type="InterPro" id="IPR037850">
    <property type="entry name" value="RBBP5/Swd1"/>
</dbReference>
<dbReference type="OrthoDB" id="196858at2759"/>
<dbReference type="Pfam" id="PF00400">
    <property type="entry name" value="WD40"/>
    <property type="match status" value="3"/>
</dbReference>